<proteinExistence type="predicted"/>
<feature type="region of interest" description="Disordered" evidence="1">
    <location>
        <begin position="1"/>
        <end position="127"/>
    </location>
</feature>
<keyword evidence="3" id="KW-1185">Reference proteome</keyword>
<evidence type="ECO:0000313" key="2">
    <source>
        <dbReference type="EMBL" id="KAK2095160.1"/>
    </source>
</evidence>
<reference evidence="2 3" key="1">
    <citation type="submission" date="2023-05" db="EMBL/GenBank/DDBJ databases">
        <title>B98-5 Cell Line De Novo Hybrid Assembly: An Optical Mapping Approach.</title>
        <authorList>
            <person name="Kananen K."/>
            <person name="Auerbach J.A."/>
            <person name="Kautto E."/>
            <person name="Blachly J.S."/>
        </authorList>
    </citation>
    <scope>NUCLEOTIDE SEQUENCE [LARGE SCALE GENOMIC DNA]</scope>
    <source>
        <strain evidence="2">B95-8</strain>
        <tissue evidence="2">Cell line</tissue>
    </source>
</reference>
<dbReference type="Proteomes" id="UP001266305">
    <property type="component" value="Unassembled WGS sequence"/>
</dbReference>
<feature type="region of interest" description="Disordered" evidence="1">
    <location>
        <begin position="142"/>
        <end position="162"/>
    </location>
</feature>
<organism evidence="2 3">
    <name type="scientific">Saguinus oedipus</name>
    <name type="common">Cotton-top tamarin</name>
    <name type="synonym">Oedipomidas oedipus</name>
    <dbReference type="NCBI Taxonomy" id="9490"/>
    <lineage>
        <taxon>Eukaryota</taxon>
        <taxon>Metazoa</taxon>
        <taxon>Chordata</taxon>
        <taxon>Craniata</taxon>
        <taxon>Vertebrata</taxon>
        <taxon>Euteleostomi</taxon>
        <taxon>Mammalia</taxon>
        <taxon>Eutheria</taxon>
        <taxon>Euarchontoglires</taxon>
        <taxon>Primates</taxon>
        <taxon>Haplorrhini</taxon>
        <taxon>Platyrrhini</taxon>
        <taxon>Cebidae</taxon>
        <taxon>Callitrichinae</taxon>
        <taxon>Saguinus</taxon>
    </lineage>
</organism>
<sequence>MWVPDAGSGRRRVLDGGSGRRRTRLAGAGAGPGASAPRAEKKAGIGPVAGVTGRNGAGGQTPGEPGAQRPGPPDSPLGTFRVVFPPFPELAPHAPRPPWRKRSALGRRAAGGLPNSRTPRSPPSWSSSWLTWLSVEAALARRSRAPPSRAGATLRSQPLRTPGTAGAEMILEERPDGAGTGENSARLQVRRTGAAAGGGARSPGSFLPPASHSARTQAGKLRPEPASFLFWARQRRFQVTQGGSLLLAPSEQVWGRTL</sequence>
<accession>A0ABQ9UEI2</accession>
<comment type="caution">
    <text evidence="2">The sequence shown here is derived from an EMBL/GenBank/DDBJ whole genome shotgun (WGS) entry which is preliminary data.</text>
</comment>
<name>A0ABQ9UEI2_SAGOE</name>
<protein>
    <submittedName>
        <fullName evidence="2">Uncharacterized protein</fullName>
    </submittedName>
</protein>
<evidence type="ECO:0000313" key="3">
    <source>
        <dbReference type="Proteomes" id="UP001266305"/>
    </source>
</evidence>
<feature type="region of interest" description="Disordered" evidence="1">
    <location>
        <begin position="193"/>
        <end position="219"/>
    </location>
</feature>
<feature type="compositionally biased region" description="Pro residues" evidence="1">
    <location>
        <begin position="85"/>
        <end position="97"/>
    </location>
</feature>
<gene>
    <name evidence="2" type="ORF">P7K49_026576</name>
</gene>
<evidence type="ECO:0000256" key="1">
    <source>
        <dbReference type="SAM" id="MobiDB-lite"/>
    </source>
</evidence>
<dbReference type="EMBL" id="JASSZA010000013">
    <property type="protein sequence ID" value="KAK2095160.1"/>
    <property type="molecule type" value="Genomic_DNA"/>
</dbReference>
<feature type="compositionally biased region" description="Low complexity" evidence="1">
    <location>
        <begin position="142"/>
        <end position="152"/>
    </location>
</feature>
<feature type="compositionally biased region" description="Low complexity" evidence="1">
    <location>
        <begin position="116"/>
        <end position="127"/>
    </location>
</feature>